<name>A0A9P6DMJ6_9AGAM</name>
<gene>
    <name evidence="1" type="ORF">BS47DRAFT_1386419</name>
</gene>
<sequence length="241" mass="26827">MSSPQALIVGGLAAALVLRKNGIPVRLIERALDYQIGVRGNGIQPRIPKLFKILGLVTDTFDNSIEPLQMRAYDGKTVTRKNSHVLTFELLKHDKRGFSENEALEVDWMMDADGAQGITPKHLGINFWGEMLERQACLVADIDVEGSDREYWVAYGSATTRLVLALRMPVGPGPYFSVVGDGTPKEIQKVVDIIFKEMLKLITNLHTQSMSDRDMASKDTSQSVNPGFVHEHIFKQLGVNY</sequence>
<keyword evidence="2" id="KW-1185">Reference proteome</keyword>
<evidence type="ECO:0000313" key="2">
    <source>
        <dbReference type="Proteomes" id="UP000886523"/>
    </source>
</evidence>
<organism evidence="1 2">
    <name type="scientific">Hydnum rufescens UP504</name>
    <dbReference type="NCBI Taxonomy" id="1448309"/>
    <lineage>
        <taxon>Eukaryota</taxon>
        <taxon>Fungi</taxon>
        <taxon>Dikarya</taxon>
        <taxon>Basidiomycota</taxon>
        <taxon>Agaricomycotina</taxon>
        <taxon>Agaricomycetes</taxon>
        <taxon>Cantharellales</taxon>
        <taxon>Hydnaceae</taxon>
        <taxon>Hydnum</taxon>
    </lineage>
</organism>
<dbReference type="Gene3D" id="3.50.50.60">
    <property type="entry name" value="FAD/NAD(P)-binding domain"/>
    <property type="match status" value="1"/>
</dbReference>
<proteinExistence type="predicted"/>
<evidence type="ECO:0000313" key="1">
    <source>
        <dbReference type="EMBL" id="KAF9503620.1"/>
    </source>
</evidence>
<comment type="caution">
    <text evidence="1">The sequence shown here is derived from an EMBL/GenBank/DDBJ whole genome shotgun (WGS) entry which is preliminary data.</text>
</comment>
<dbReference type="InterPro" id="IPR036188">
    <property type="entry name" value="FAD/NAD-bd_sf"/>
</dbReference>
<dbReference type="Proteomes" id="UP000886523">
    <property type="component" value="Unassembled WGS sequence"/>
</dbReference>
<reference evidence="1" key="1">
    <citation type="journal article" date="2020" name="Nat. Commun.">
        <title>Large-scale genome sequencing of mycorrhizal fungi provides insights into the early evolution of symbiotic traits.</title>
        <authorList>
            <person name="Miyauchi S."/>
            <person name="Kiss E."/>
            <person name="Kuo A."/>
            <person name="Drula E."/>
            <person name="Kohler A."/>
            <person name="Sanchez-Garcia M."/>
            <person name="Morin E."/>
            <person name="Andreopoulos B."/>
            <person name="Barry K.W."/>
            <person name="Bonito G."/>
            <person name="Buee M."/>
            <person name="Carver A."/>
            <person name="Chen C."/>
            <person name="Cichocki N."/>
            <person name="Clum A."/>
            <person name="Culley D."/>
            <person name="Crous P.W."/>
            <person name="Fauchery L."/>
            <person name="Girlanda M."/>
            <person name="Hayes R.D."/>
            <person name="Keri Z."/>
            <person name="LaButti K."/>
            <person name="Lipzen A."/>
            <person name="Lombard V."/>
            <person name="Magnuson J."/>
            <person name="Maillard F."/>
            <person name="Murat C."/>
            <person name="Nolan M."/>
            <person name="Ohm R.A."/>
            <person name="Pangilinan J."/>
            <person name="Pereira M.F."/>
            <person name="Perotto S."/>
            <person name="Peter M."/>
            <person name="Pfister S."/>
            <person name="Riley R."/>
            <person name="Sitrit Y."/>
            <person name="Stielow J.B."/>
            <person name="Szollosi G."/>
            <person name="Zifcakova L."/>
            <person name="Stursova M."/>
            <person name="Spatafora J.W."/>
            <person name="Tedersoo L."/>
            <person name="Vaario L.M."/>
            <person name="Yamada A."/>
            <person name="Yan M."/>
            <person name="Wang P."/>
            <person name="Xu J."/>
            <person name="Bruns T."/>
            <person name="Baldrian P."/>
            <person name="Vilgalys R."/>
            <person name="Dunand C."/>
            <person name="Henrissat B."/>
            <person name="Grigoriev I.V."/>
            <person name="Hibbett D."/>
            <person name="Nagy L.G."/>
            <person name="Martin F.M."/>
        </authorList>
    </citation>
    <scope>NUCLEOTIDE SEQUENCE</scope>
    <source>
        <strain evidence="1">UP504</strain>
    </source>
</reference>
<dbReference type="SUPFAM" id="SSF51905">
    <property type="entry name" value="FAD/NAD(P)-binding domain"/>
    <property type="match status" value="1"/>
</dbReference>
<accession>A0A9P6DMJ6</accession>
<dbReference type="AlphaFoldDB" id="A0A9P6DMJ6"/>
<protein>
    <recommendedName>
        <fullName evidence="3">FAD-binding domain-containing protein</fullName>
    </recommendedName>
</protein>
<dbReference type="EMBL" id="MU129327">
    <property type="protein sequence ID" value="KAF9503620.1"/>
    <property type="molecule type" value="Genomic_DNA"/>
</dbReference>
<dbReference type="OrthoDB" id="2690153at2759"/>
<evidence type="ECO:0008006" key="3">
    <source>
        <dbReference type="Google" id="ProtNLM"/>
    </source>
</evidence>